<organism evidence="2 3">
    <name type="scientific">Nocardioides ginsengisoli</name>
    <dbReference type="NCBI Taxonomy" id="363868"/>
    <lineage>
        <taxon>Bacteria</taxon>
        <taxon>Bacillati</taxon>
        <taxon>Actinomycetota</taxon>
        <taxon>Actinomycetes</taxon>
        <taxon>Propionibacteriales</taxon>
        <taxon>Nocardioidaceae</taxon>
        <taxon>Nocardioides</taxon>
    </lineage>
</organism>
<evidence type="ECO:0000313" key="2">
    <source>
        <dbReference type="EMBL" id="MFD1247100.1"/>
    </source>
</evidence>
<name>A0ABW3VY89_9ACTN</name>
<sequence>MLTPRRTLGVAVVVLIALVAGLGWWLGSRDPSYADRDWSAMEPVAAAVPPVRTPDPAVTRDSLAALDACAVGAAGEPGATRIDGGPGTCTVHRSDGTVVVSTSVAYRLDESHGMQAINALDSRDRVEHSGVAMWVGPGPVSAGLTVSGATCAVVVPASLDLALAIVADSADCTAAEASAEAALADLDAVTATRPLPPACDLLAAVAPTEVLSQDVATCAGGDLTLTLGAAPLDEARLLGRPTRLGGADAREADDGRACAYEWPVGRDATGGPVRALLRGGPCARLRPLATRAVAAVATMSASTVTAPVFYGADEPDPGGVGGCAELGDQLSWLCAPARTRSLPDDPVDAIRSGEADPDALCTAALRSAKAAGRTMVAVTTAPTLLDDAARLSYDGPRVCTLLEPTDGPGDRDTTTIIVTASRDRLETVGNTAVAGHPAYHSKQASTWEIALTSPDERGYLRVRVIRSDTRGDRTEPAWAQAYVGDLVERLWS</sequence>
<evidence type="ECO:0000256" key="1">
    <source>
        <dbReference type="SAM" id="Phobius"/>
    </source>
</evidence>
<protein>
    <submittedName>
        <fullName evidence="2">Uncharacterized protein</fullName>
    </submittedName>
</protein>
<gene>
    <name evidence="2" type="ORF">ACFQ3F_04815</name>
</gene>
<accession>A0ABW3VY89</accession>
<keyword evidence="1" id="KW-1133">Transmembrane helix</keyword>
<keyword evidence="1" id="KW-0472">Membrane</keyword>
<dbReference type="EMBL" id="JBHTLX010000006">
    <property type="protein sequence ID" value="MFD1247100.1"/>
    <property type="molecule type" value="Genomic_DNA"/>
</dbReference>
<evidence type="ECO:0000313" key="3">
    <source>
        <dbReference type="Proteomes" id="UP001597229"/>
    </source>
</evidence>
<proteinExistence type="predicted"/>
<feature type="transmembrane region" description="Helical" evidence="1">
    <location>
        <begin position="7"/>
        <end position="26"/>
    </location>
</feature>
<keyword evidence="1" id="KW-0812">Transmembrane</keyword>
<dbReference type="RefSeq" id="WP_367920403.1">
    <property type="nucleotide sequence ID" value="NZ_BAABAC010000031.1"/>
</dbReference>
<reference evidence="3" key="1">
    <citation type="journal article" date="2019" name="Int. J. Syst. Evol. Microbiol.">
        <title>The Global Catalogue of Microorganisms (GCM) 10K type strain sequencing project: providing services to taxonomists for standard genome sequencing and annotation.</title>
        <authorList>
            <consortium name="The Broad Institute Genomics Platform"/>
            <consortium name="The Broad Institute Genome Sequencing Center for Infectious Disease"/>
            <person name="Wu L."/>
            <person name="Ma J."/>
        </authorList>
    </citation>
    <scope>NUCLEOTIDE SEQUENCE [LARGE SCALE GENOMIC DNA]</scope>
    <source>
        <strain evidence="3">CCUG 52478</strain>
    </source>
</reference>
<dbReference type="Proteomes" id="UP001597229">
    <property type="component" value="Unassembled WGS sequence"/>
</dbReference>
<keyword evidence="3" id="KW-1185">Reference proteome</keyword>
<comment type="caution">
    <text evidence="2">The sequence shown here is derived from an EMBL/GenBank/DDBJ whole genome shotgun (WGS) entry which is preliminary data.</text>
</comment>